<proteinExistence type="predicted"/>
<dbReference type="GeneID" id="26641474"/>
<dbReference type="KEGG" id="vg:26641474"/>
<protein>
    <submittedName>
        <fullName evidence="1">Uncharacterized protein</fullName>
    </submittedName>
</protein>
<reference evidence="1 2" key="1">
    <citation type="journal article" date="2015" name="Sci. Rep.">
        <title>Bacteriophages of wastewater foaming-associated filamentous Gordonia reduce host levels in raw activated sludge.</title>
        <authorList>
            <person name="Liu M."/>
            <person name="Gill J.J."/>
            <person name="Young R."/>
            <person name="Summer E.J."/>
        </authorList>
    </citation>
    <scope>NUCLEOTIDE SEQUENCE [LARGE SCALE GENOMIC DNA]</scope>
</reference>
<gene>
    <name evidence="1" type="ORF">Gmala1_32</name>
</gene>
<name>A0A0E3T7X9_9CAUD</name>
<organism evidence="1 2">
    <name type="scientific">Gordonia phage Gmala1</name>
    <dbReference type="NCBI Taxonomy" id="1622190"/>
    <lineage>
        <taxon>Viruses</taxon>
        <taxon>Duplodnaviria</taxon>
        <taxon>Heunggongvirae</taxon>
        <taxon>Uroviricota</taxon>
        <taxon>Caudoviricetes</taxon>
        <taxon>Gordtnkvirus</taxon>
        <taxon>Gordtnkvirus gordtnk2</taxon>
    </lineage>
</organism>
<evidence type="ECO:0000313" key="2">
    <source>
        <dbReference type="Proteomes" id="UP000033019"/>
    </source>
</evidence>
<dbReference type="Proteomes" id="UP000033019">
    <property type="component" value="Segment"/>
</dbReference>
<evidence type="ECO:0000313" key="1">
    <source>
        <dbReference type="EMBL" id="AKC02870.1"/>
    </source>
</evidence>
<dbReference type="EMBL" id="KP790009">
    <property type="protein sequence ID" value="AKC02870.1"/>
    <property type="molecule type" value="Genomic_DNA"/>
</dbReference>
<dbReference type="RefSeq" id="YP_009215242.1">
    <property type="nucleotide sequence ID" value="NC_028972.1"/>
</dbReference>
<accession>A0A0E3T7X9</accession>
<sequence length="109" mass="12735">MTSALATTTTIKNLPLDDSVGFVYSIPCTTDDPEIVFMAVYSMPDFRGHTKRTIWNSRYNSNNDTYEWYIQDVRESEVVHGSNYRIYRQPDPLHEKSRVMEQAGRFIFT</sequence>